<gene>
    <name evidence="3" type="ORF">BS47DRAFT_864937</name>
</gene>
<keyword evidence="1" id="KW-0812">Transmembrane</keyword>
<keyword evidence="1" id="KW-0472">Membrane</keyword>
<dbReference type="InterPro" id="IPR013536">
    <property type="entry name" value="WLM_dom"/>
</dbReference>
<organism evidence="3 4">
    <name type="scientific">Hydnum rufescens UP504</name>
    <dbReference type="NCBI Taxonomy" id="1448309"/>
    <lineage>
        <taxon>Eukaryota</taxon>
        <taxon>Fungi</taxon>
        <taxon>Dikarya</taxon>
        <taxon>Basidiomycota</taxon>
        <taxon>Agaricomycotina</taxon>
        <taxon>Agaricomycetes</taxon>
        <taxon>Cantharellales</taxon>
        <taxon>Hydnaceae</taxon>
        <taxon>Hydnum</taxon>
    </lineage>
</organism>
<dbReference type="Proteomes" id="UP000886523">
    <property type="component" value="Unassembled WGS sequence"/>
</dbReference>
<evidence type="ECO:0000313" key="4">
    <source>
        <dbReference type="Proteomes" id="UP000886523"/>
    </source>
</evidence>
<dbReference type="AlphaFoldDB" id="A0A9P6AYZ0"/>
<dbReference type="Pfam" id="PF08325">
    <property type="entry name" value="WLM"/>
    <property type="match status" value="1"/>
</dbReference>
<keyword evidence="1" id="KW-1133">Transmembrane helix</keyword>
<dbReference type="EMBL" id="MU128959">
    <property type="protein sequence ID" value="KAF9514601.1"/>
    <property type="molecule type" value="Genomic_DNA"/>
</dbReference>
<sequence length="95" mass="10728">MPEWLLCLTLPKSSRGTVLVPYVSFCILLFFTLAYIAALNRLMHNVPGPHDDRFYKFLARLEAEHNELGRNPYSGEGVQVGRGVLQDLPRPISSI</sequence>
<keyword evidence="4" id="KW-1185">Reference proteome</keyword>
<protein>
    <recommendedName>
        <fullName evidence="2">WLM domain-containing protein</fullName>
    </recommendedName>
</protein>
<feature type="transmembrane region" description="Helical" evidence="1">
    <location>
        <begin position="20"/>
        <end position="39"/>
    </location>
</feature>
<proteinExistence type="predicted"/>
<evidence type="ECO:0000259" key="2">
    <source>
        <dbReference type="Pfam" id="PF08325"/>
    </source>
</evidence>
<evidence type="ECO:0000256" key="1">
    <source>
        <dbReference type="SAM" id="Phobius"/>
    </source>
</evidence>
<dbReference type="OrthoDB" id="261960at2759"/>
<evidence type="ECO:0000313" key="3">
    <source>
        <dbReference type="EMBL" id="KAF9514601.1"/>
    </source>
</evidence>
<feature type="domain" description="WLM" evidence="2">
    <location>
        <begin position="41"/>
        <end position="75"/>
    </location>
</feature>
<name>A0A9P6AYZ0_9AGAM</name>
<comment type="caution">
    <text evidence="3">The sequence shown here is derived from an EMBL/GenBank/DDBJ whole genome shotgun (WGS) entry which is preliminary data.</text>
</comment>
<reference evidence="3" key="1">
    <citation type="journal article" date="2020" name="Nat. Commun.">
        <title>Large-scale genome sequencing of mycorrhizal fungi provides insights into the early evolution of symbiotic traits.</title>
        <authorList>
            <person name="Miyauchi S."/>
            <person name="Kiss E."/>
            <person name="Kuo A."/>
            <person name="Drula E."/>
            <person name="Kohler A."/>
            <person name="Sanchez-Garcia M."/>
            <person name="Morin E."/>
            <person name="Andreopoulos B."/>
            <person name="Barry K.W."/>
            <person name="Bonito G."/>
            <person name="Buee M."/>
            <person name="Carver A."/>
            <person name="Chen C."/>
            <person name="Cichocki N."/>
            <person name="Clum A."/>
            <person name="Culley D."/>
            <person name="Crous P.W."/>
            <person name="Fauchery L."/>
            <person name="Girlanda M."/>
            <person name="Hayes R.D."/>
            <person name="Keri Z."/>
            <person name="LaButti K."/>
            <person name="Lipzen A."/>
            <person name="Lombard V."/>
            <person name="Magnuson J."/>
            <person name="Maillard F."/>
            <person name="Murat C."/>
            <person name="Nolan M."/>
            <person name="Ohm R.A."/>
            <person name="Pangilinan J."/>
            <person name="Pereira M.F."/>
            <person name="Perotto S."/>
            <person name="Peter M."/>
            <person name="Pfister S."/>
            <person name="Riley R."/>
            <person name="Sitrit Y."/>
            <person name="Stielow J.B."/>
            <person name="Szollosi G."/>
            <person name="Zifcakova L."/>
            <person name="Stursova M."/>
            <person name="Spatafora J.W."/>
            <person name="Tedersoo L."/>
            <person name="Vaario L.M."/>
            <person name="Yamada A."/>
            <person name="Yan M."/>
            <person name="Wang P."/>
            <person name="Xu J."/>
            <person name="Bruns T."/>
            <person name="Baldrian P."/>
            <person name="Vilgalys R."/>
            <person name="Dunand C."/>
            <person name="Henrissat B."/>
            <person name="Grigoriev I.V."/>
            <person name="Hibbett D."/>
            <person name="Nagy L.G."/>
            <person name="Martin F.M."/>
        </authorList>
    </citation>
    <scope>NUCLEOTIDE SEQUENCE</scope>
    <source>
        <strain evidence="3">UP504</strain>
    </source>
</reference>
<accession>A0A9P6AYZ0</accession>